<dbReference type="PANTHER" id="PTHR15549">
    <property type="entry name" value="PAIRED IMMUNOGLOBULIN-LIKE TYPE 2 RECEPTOR"/>
    <property type="match status" value="1"/>
</dbReference>
<comment type="subcellular location">
    <subcellularLocation>
        <location evidence="1">Membrane</location>
        <topology evidence="1">Single-pass membrane protein</topology>
    </subcellularLocation>
</comment>
<keyword evidence="4 6" id="KW-0472">Membrane</keyword>
<dbReference type="Proteomes" id="UP001187734">
    <property type="component" value="Unassembled WGS sequence"/>
</dbReference>
<protein>
    <submittedName>
        <fullName evidence="7">Uncharacterized protein</fullName>
    </submittedName>
</protein>
<name>A0AAE8SM22_9HYPO</name>
<feature type="compositionally biased region" description="Polar residues" evidence="5">
    <location>
        <begin position="50"/>
        <end position="62"/>
    </location>
</feature>
<evidence type="ECO:0000256" key="4">
    <source>
        <dbReference type="ARBA" id="ARBA00023136"/>
    </source>
</evidence>
<sequence length="387" mass="41161">MDTLGFALASVSPHTTDHTLSESLNATTDSTTATSSISTTNSMSTTSSDGTASESPGSHNKSGSGAPAGTVAGAAVGCLAGGLILGALAAFFLLGRRGKRNKHYRQQGQIASKELDHSPPDPDPPSNDVKLNRFLLDTIPNKELMSELRALGDLVNMHVENNYQFQPVSINSSAMTQSILDLGFPPASGDVAAALCLNPRTRVVGLRHVISHIAFASIDFNAPTPLSMLPVPMASFLQSLPSVEPQSSNSPETCLALSRWRVLSAFLLHPTRGERTPLAPSEETAVSQAQRLASALNTVLYHFVSSDPGKRQAQTEHLEGVMMEFAKFGHILLSQPSDWRLIYDTSTAGVGQRSVIVCAGLEKMSHRDGRPYGSPQLVEAPRVIQVA</sequence>
<feature type="region of interest" description="Disordered" evidence="5">
    <location>
        <begin position="15"/>
        <end position="67"/>
    </location>
</feature>
<comment type="caution">
    <text evidence="7">The sequence shown here is derived from an EMBL/GenBank/DDBJ whole genome shotgun (WGS) entry which is preliminary data.</text>
</comment>
<accession>A0AAE8SM22</accession>
<keyword evidence="3 6" id="KW-1133">Transmembrane helix</keyword>
<evidence type="ECO:0000256" key="2">
    <source>
        <dbReference type="ARBA" id="ARBA00022692"/>
    </source>
</evidence>
<dbReference type="EMBL" id="ONZP01000419">
    <property type="protein sequence ID" value="SPJ84069.1"/>
    <property type="molecule type" value="Genomic_DNA"/>
</dbReference>
<feature type="transmembrane region" description="Helical" evidence="6">
    <location>
        <begin position="71"/>
        <end position="95"/>
    </location>
</feature>
<keyword evidence="8" id="KW-1185">Reference proteome</keyword>
<dbReference type="GO" id="GO:0016020">
    <property type="term" value="C:membrane"/>
    <property type="evidence" value="ECO:0007669"/>
    <property type="project" value="UniProtKB-SubCell"/>
</dbReference>
<dbReference type="InterPro" id="IPR051694">
    <property type="entry name" value="Immunoregulatory_rcpt-like"/>
</dbReference>
<evidence type="ECO:0000313" key="8">
    <source>
        <dbReference type="Proteomes" id="UP001187734"/>
    </source>
</evidence>
<feature type="region of interest" description="Disordered" evidence="5">
    <location>
        <begin position="103"/>
        <end position="128"/>
    </location>
</feature>
<reference evidence="7" key="1">
    <citation type="submission" date="2018-03" db="EMBL/GenBank/DDBJ databases">
        <authorList>
            <person name="Guldener U."/>
        </authorList>
    </citation>
    <scope>NUCLEOTIDE SEQUENCE</scope>
</reference>
<feature type="compositionally biased region" description="Low complexity" evidence="5">
    <location>
        <begin position="23"/>
        <end position="49"/>
    </location>
</feature>
<organism evidence="7 8">
    <name type="scientific">Fusarium torulosum</name>
    <dbReference type="NCBI Taxonomy" id="33205"/>
    <lineage>
        <taxon>Eukaryota</taxon>
        <taxon>Fungi</taxon>
        <taxon>Dikarya</taxon>
        <taxon>Ascomycota</taxon>
        <taxon>Pezizomycotina</taxon>
        <taxon>Sordariomycetes</taxon>
        <taxon>Hypocreomycetidae</taxon>
        <taxon>Hypocreales</taxon>
        <taxon>Nectriaceae</taxon>
        <taxon>Fusarium</taxon>
    </lineage>
</organism>
<keyword evidence="2 6" id="KW-0812">Transmembrane</keyword>
<evidence type="ECO:0000313" key="7">
    <source>
        <dbReference type="EMBL" id="SPJ84069.1"/>
    </source>
</evidence>
<proteinExistence type="predicted"/>
<evidence type="ECO:0000256" key="3">
    <source>
        <dbReference type="ARBA" id="ARBA00022989"/>
    </source>
</evidence>
<dbReference type="PANTHER" id="PTHR15549:SF33">
    <property type="entry name" value="MEMBRANE PROTEIN WSC4, PUTATIVE (AFU_ORTHOLOGUE AFUA_5G09020)-RELATED"/>
    <property type="match status" value="1"/>
</dbReference>
<dbReference type="GO" id="GO:0071944">
    <property type="term" value="C:cell periphery"/>
    <property type="evidence" value="ECO:0007669"/>
    <property type="project" value="UniProtKB-ARBA"/>
</dbReference>
<dbReference type="AlphaFoldDB" id="A0AAE8SM22"/>
<evidence type="ECO:0000256" key="5">
    <source>
        <dbReference type="SAM" id="MobiDB-lite"/>
    </source>
</evidence>
<evidence type="ECO:0000256" key="6">
    <source>
        <dbReference type="SAM" id="Phobius"/>
    </source>
</evidence>
<evidence type="ECO:0000256" key="1">
    <source>
        <dbReference type="ARBA" id="ARBA00004167"/>
    </source>
</evidence>
<gene>
    <name evidence="7" type="ORF">FTOL_10585</name>
</gene>